<dbReference type="AlphaFoldDB" id="A0A2Z6QM52"/>
<dbReference type="EMBL" id="BEXD01000954">
    <property type="protein sequence ID" value="GBB91333.1"/>
    <property type="molecule type" value="Genomic_DNA"/>
</dbReference>
<proteinExistence type="predicted"/>
<keyword evidence="9" id="KW-1185">Reference proteome</keyword>
<organism evidence="8 9">
    <name type="scientific">Rhizophagus clarus</name>
    <dbReference type="NCBI Taxonomy" id="94130"/>
    <lineage>
        <taxon>Eukaryota</taxon>
        <taxon>Fungi</taxon>
        <taxon>Fungi incertae sedis</taxon>
        <taxon>Mucoromycota</taxon>
        <taxon>Glomeromycotina</taxon>
        <taxon>Glomeromycetes</taxon>
        <taxon>Glomerales</taxon>
        <taxon>Glomeraceae</taxon>
        <taxon>Rhizophagus</taxon>
    </lineage>
</organism>
<evidence type="ECO:0000256" key="6">
    <source>
        <dbReference type="SAM" id="MobiDB-lite"/>
    </source>
</evidence>
<dbReference type="SUPFAM" id="SSF53098">
    <property type="entry name" value="Ribonuclease H-like"/>
    <property type="match status" value="1"/>
</dbReference>
<dbReference type="STRING" id="94130.A0A2Z6QM52"/>
<dbReference type="InterPro" id="IPR012337">
    <property type="entry name" value="RNaseH-like_sf"/>
</dbReference>
<evidence type="ECO:0000313" key="8">
    <source>
        <dbReference type="EMBL" id="GBB91333.1"/>
    </source>
</evidence>
<feature type="region of interest" description="Disordered" evidence="6">
    <location>
        <begin position="488"/>
        <end position="522"/>
    </location>
</feature>
<keyword evidence="5" id="KW-0539">Nucleus</keyword>
<name>A0A2Z6QM52_9GLOM</name>
<evidence type="ECO:0000256" key="3">
    <source>
        <dbReference type="ARBA" id="ARBA00022771"/>
    </source>
</evidence>
<evidence type="ECO:0000256" key="5">
    <source>
        <dbReference type="ARBA" id="ARBA00023242"/>
    </source>
</evidence>
<evidence type="ECO:0000256" key="2">
    <source>
        <dbReference type="ARBA" id="ARBA00022723"/>
    </source>
</evidence>
<evidence type="ECO:0000256" key="1">
    <source>
        <dbReference type="ARBA" id="ARBA00004123"/>
    </source>
</evidence>
<reference evidence="8 9" key="1">
    <citation type="submission" date="2017-11" db="EMBL/GenBank/DDBJ databases">
        <title>The genome of Rhizophagus clarus HR1 reveals common genetic basis of auxotrophy among arbuscular mycorrhizal fungi.</title>
        <authorList>
            <person name="Kobayashi Y."/>
        </authorList>
    </citation>
    <scope>NUCLEOTIDE SEQUENCE [LARGE SCALE GENOMIC DNA]</scope>
    <source>
        <strain evidence="8 9">HR1</strain>
    </source>
</reference>
<accession>A0A2Z6QM52</accession>
<feature type="domain" description="DUF659" evidence="7">
    <location>
        <begin position="64"/>
        <end position="211"/>
    </location>
</feature>
<protein>
    <recommendedName>
        <fullName evidence="7">DUF659 domain-containing protein</fullName>
    </recommendedName>
</protein>
<comment type="subcellular location">
    <subcellularLocation>
        <location evidence="1">Nucleus</location>
    </subcellularLocation>
</comment>
<evidence type="ECO:0000259" key="7">
    <source>
        <dbReference type="Pfam" id="PF04937"/>
    </source>
</evidence>
<dbReference type="GO" id="GO:0005634">
    <property type="term" value="C:nucleus"/>
    <property type="evidence" value="ECO:0007669"/>
    <property type="project" value="UniProtKB-SubCell"/>
</dbReference>
<dbReference type="Pfam" id="PF04937">
    <property type="entry name" value="DUF659"/>
    <property type="match status" value="1"/>
</dbReference>
<dbReference type="PANTHER" id="PTHR46481:SF10">
    <property type="entry name" value="ZINC FINGER BED DOMAIN-CONTAINING PROTEIN 39"/>
    <property type="match status" value="1"/>
</dbReference>
<keyword evidence="2" id="KW-0479">Metal-binding</keyword>
<dbReference type="PANTHER" id="PTHR46481">
    <property type="entry name" value="ZINC FINGER BED DOMAIN-CONTAINING PROTEIN 4"/>
    <property type="match status" value="1"/>
</dbReference>
<keyword evidence="3" id="KW-0863">Zinc-finger</keyword>
<evidence type="ECO:0000313" key="9">
    <source>
        <dbReference type="Proteomes" id="UP000247702"/>
    </source>
</evidence>
<evidence type="ECO:0000256" key="4">
    <source>
        <dbReference type="ARBA" id="ARBA00022833"/>
    </source>
</evidence>
<dbReference type="Proteomes" id="UP000247702">
    <property type="component" value="Unassembled WGS sequence"/>
</dbReference>
<gene>
    <name evidence="8" type="ORF">RclHR1_18570002</name>
</gene>
<feature type="compositionally biased region" description="Acidic residues" evidence="6">
    <location>
        <begin position="488"/>
        <end position="505"/>
    </location>
</feature>
<keyword evidence="4" id="KW-0862">Zinc</keyword>
<comment type="caution">
    <text evidence="8">The sequence shown here is derived from an EMBL/GenBank/DDBJ whole genome shotgun (WGS) entry which is preliminary data.</text>
</comment>
<sequence length="537" mass="61534">MKINGQLTLNEFHDKDQPLPKGKSDRIDKALMRFFICCDVSFRIVESPFFLDFLQELNSAYNPPSRDILTNRLFEEELGYVNSKVLRELEATKNLTLALDGWSSLNHLSIWNFTILTPTNKEYIYQLLDLSSNSHTGEFIAEKIEDILIRVGAEKFSAIVSDNGSNVRKARGIIQSKHPYIEDVRCISHCVNLISCDIVKHPFAENLLKKINILANFFRNNAMAGAKLRELIKSMNVKGGGIVPFCKTRWTTAFQSISDIIRLKAVLEELTSNYSNILSNEKIKPIIRSWNFFNDLKVLAFILKSLRDTILLLERSSANLSDCYLGMACICLKYGVWQKIVIIAGKVAKNVGMDLECSCILCSQLLMYKNNERPFNQPYSNRIDDPIKWWTSMELEPPYLQSLALRLFFICPNSASCKRGFSMCGWIHNKRRLWLGVEHLESIAKIISYYRSNAHSEFRFYGKGTKKESVKLSDSEINAIINDSLAELEPEEEDDDDNLNNDDNENNNCGNENDKEESERGIINYNVEDLAKEFVDK</sequence>
<dbReference type="InterPro" id="IPR052035">
    <property type="entry name" value="ZnF_BED_domain_contain"/>
</dbReference>
<dbReference type="InterPro" id="IPR007021">
    <property type="entry name" value="DUF659"/>
</dbReference>
<dbReference type="GO" id="GO:0008270">
    <property type="term" value="F:zinc ion binding"/>
    <property type="evidence" value="ECO:0007669"/>
    <property type="project" value="UniProtKB-KW"/>
</dbReference>